<comment type="caution">
    <text evidence="2">The sequence shown here is derived from an EMBL/GenBank/DDBJ whole genome shotgun (WGS) entry which is preliminary data.</text>
</comment>
<organism evidence="2 3">
    <name type="scientific">Thermomonospora umbrina</name>
    <dbReference type="NCBI Taxonomy" id="111806"/>
    <lineage>
        <taxon>Bacteria</taxon>
        <taxon>Bacillati</taxon>
        <taxon>Actinomycetota</taxon>
        <taxon>Actinomycetes</taxon>
        <taxon>Streptosporangiales</taxon>
        <taxon>Thermomonosporaceae</taxon>
        <taxon>Thermomonospora</taxon>
    </lineage>
</organism>
<reference evidence="2 3" key="1">
    <citation type="submission" date="2018-08" db="EMBL/GenBank/DDBJ databases">
        <title>Sequencing the genomes of 1000 actinobacteria strains.</title>
        <authorList>
            <person name="Klenk H.-P."/>
        </authorList>
    </citation>
    <scope>NUCLEOTIDE SEQUENCE [LARGE SCALE GENOMIC DNA]</scope>
    <source>
        <strain evidence="2 3">DSM 43927</strain>
    </source>
</reference>
<keyword evidence="3" id="KW-1185">Reference proteome</keyword>
<evidence type="ECO:0000313" key="3">
    <source>
        <dbReference type="Proteomes" id="UP000256661"/>
    </source>
</evidence>
<feature type="region of interest" description="Disordered" evidence="1">
    <location>
        <begin position="206"/>
        <end position="239"/>
    </location>
</feature>
<dbReference type="EMBL" id="QTTT01000001">
    <property type="protein sequence ID" value="REF00750.1"/>
    <property type="molecule type" value="Genomic_DNA"/>
</dbReference>
<dbReference type="Proteomes" id="UP000256661">
    <property type="component" value="Unassembled WGS sequence"/>
</dbReference>
<sequence length="239" mass="25789">MDQRLWTVPYRAGSEVAQPDDARQVGSDARDYGRWVRCEGGGDPRTWVRGSIRKYWRQGLIKGSAVAPGRVGHALIAHDRFDRPARGGGTRGRGVHGQPSAVTRVVAGAGPGRTDMSFCTSDGITTSQRLGDSMSTKAVGPDRVSVVRRHTAPARPAPSGRQGHSAPALPSMLETPPGGSLYMACRARTQMSIEVGRVRDTALPHHPCLLGEVPSESDRSRVDRATADRERPLGSKPRW</sequence>
<dbReference type="AlphaFoldDB" id="A0A3D9SXR5"/>
<gene>
    <name evidence="2" type="ORF">DFJ69_6329</name>
</gene>
<protein>
    <submittedName>
        <fullName evidence="2">Uncharacterized protein</fullName>
    </submittedName>
</protein>
<feature type="compositionally biased region" description="Basic and acidic residues" evidence="1">
    <location>
        <begin position="216"/>
        <end position="233"/>
    </location>
</feature>
<accession>A0A3D9SXR5</accession>
<name>A0A3D9SXR5_9ACTN</name>
<evidence type="ECO:0000256" key="1">
    <source>
        <dbReference type="SAM" id="MobiDB-lite"/>
    </source>
</evidence>
<feature type="region of interest" description="Disordered" evidence="1">
    <location>
        <begin position="151"/>
        <end position="175"/>
    </location>
</feature>
<proteinExistence type="predicted"/>
<evidence type="ECO:0000313" key="2">
    <source>
        <dbReference type="EMBL" id="REF00750.1"/>
    </source>
</evidence>